<dbReference type="PROSITE" id="PS51257">
    <property type="entry name" value="PROKAR_LIPOPROTEIN"/>
    <property type="match status" value="1"/>
</dbReference>
<dbReference type="EMBL" id="JEMB01002375">
    <property type="protein sequence ID" value="KYF81579.1"/>
    <property type="molecule type" value="Genomic_DNA"/>
</dbReference>
<dbReference type="Proteomes" id="UP000075635">
    <property type="component" value="Unassembled WGS sequence"/>
</dbReference>
<name>A0A150RMR8_SORCE</name>
<protein>
    <submittedName>
        <fullName evidence="2">Uncharacterized protein</fullName>
    </submittedName>
</protein>
<feature type="chain" id="PRO_5007568010" evidence="1">
    <location>
        <begin position="26"/>
        <end position="335"/>
    </location>
</feature>
<reference evidence="2 3" key="1">
    <citation type="submission" date="2014-02" db="EMBL/GenBank/DDBJ databases">
        <title>The small core and large imbalanced accessory genome model reveals a collaborative survival strategy of Sorangium cellulosum strains in nature.</title>
        <authorList>
            <person name="Han K."/>
            <person name="Peng R."/>
            <person name="Blom J."/>
            <person name="Li Y.-Z."/>
        </authorList>
    </citation>
    <scope>NUCLEOTIDE SEQUENCE [LARGE SCALE GENOMIC DNA]</scope>
    <source>
        <strain evidence="2 3">So0011-07</strain>
    </source>
</reference>
<proteinExistence type="predicted"/>
<sequence length="335" mass="33666">MRRTIGTMRALFLQTLALVPAFALVACGARTSLLEFDTPGEGGASSASASSSGASAGESCSEELCNGLDDDCDGQIDEESPTSGAACLTGQTGPCANGRLSCVDGAPACIPDIQPVPELCGDEVDNNCDGKIDEGCVPATNGCSDGTREAFVEEDIYPLIAGCAGGFTVPGILIDPLPQCGFGGGNTGQNPEGLGCSASDLCARGFHICKGADDVALHAPTGCDGAVAEPGLFFATRQGSTGCAYCALGDNMDPDVCTGESCALDCATSRITANDLFGCGSVGRRPRLCGVLDRTSGDLCEALKEPWDCGGDGYNESNHVIKPGAAGGGVLCCAD</sequence>
<dbReference type="AlphaFoldDB" id="A0A150RMR8"/>
<evidence type="ECO:0000313" key="3">
    <source>
        <dbReference type="Proteomes" id="UP000075635"/>
    </source>
</evidence>
<keyword evidence="1" id="KW-0732">Signal</keyword>
<evidence type="ECO:0000313" key="2">
    <source>
        <dbReference type="EMBL" id="KYF81579.1"/>
    </source>
</evidence>
<accession>A0A150RMR8</accession>
<gene>
    <name evidence="2" type="ORF">BE17_50450</name>
</gene>
<evidence type="ECO:0000256" key="1">
    <source>
        <dbReference type="SAM" id="SignalP"/>
    </source>
</evidence>
<comment type="caution">
    <text evidence="2">The sequence shown here is derived from an EMBL/GenBank/DDBJ whole genome shotgun (WGS) entry which is preliminary data.</text>
</comment>
<organism evidence="2 3">
    <name type="scientific">Sorangium cellulosum</name>
    <name type="common">Polyangium cellulosum</name>
    <dbReference type="NCBI Taxonomy" id="56"/>
    <lineage>
        <taxon>Bacteria</taxon>
        <taxon>Pseudomonadati</taxon>
        <taxon>Myxococcota</taxon>
        <taxon>Polyangia</taxon>
        <taxon>Polyangiales</taxon>
        <taxon>Polyangiaceae</taxon>
        <taxon>Sorangium</taxon>
    </lineage>
</organism>
<dbReference type="InterPro" id="IPR021655">
    <property type="entry name" value="Put_metal-bd"/>
</dbReference>
<feature type="signal peptide" evidence="1">
    <location>
        <begin position="1"/>
        <end position="25"/>
    </location>
</feature>
<dbReference type="Pfam" id="PF11617">
    <property type="entry name" value="Cu-binding_MopE"/>
    <property type="match status" value="2"/>
</dbReference>